<feature type="domain" description="HTH merR-type" evidence="3">
    <location>
        <begin position="1"/>
        <end position="69"/>
    </location>
</feature>
<keyword evidence="5" id="KW-1185">Reference proteome</keyword>
<dbReference type="Pfam" id="PF13411">
    <property type="entry name" value="MerR_1"/>
    <property type="match status" value="1"/>
</dbReference>
<dbReference type="HOGENOM" id="CLU_079903_1_0_11"/>
<keyword evidence="1" id="KW-0238">DNA-binding</keyword>
<dbReference type="InParanoid" id="C8XHM5"/>
<dbReference type="SUPFAM" id="SSF46955">
    <property type="entry name" value="Putative DNA-binding domain"/>
    <property type="match status" value="1"/>
</dbReference>
<dbReference type="eggNOG" id="COG0789">
    <property type="taxonomic scope" value="Bacteria"/>
</dbReference>
<dbReference type="STRING" id="479431.Namu_4036"/>
<evidence type="ECO:0000259" key="3">
    <source>
        <dbReference type="PROSITE" id="PS50937"/>
    </source>
</evidence>
<dbReference type="InterPro" id="IPR047057">
    <property type="entry name" value="MerR_fam"/>
</dbReference>
<dbReference type="InterPro" id="IPR009061">
    <property type="entry name" value="DNA-bd_dom_put_sf"/>
</dbReference>
<dbReference type="RefSeq" id="WP_015749153.1">
    <property type="nucleotide sequence ID" value="NC_013235.1"/>
</dbReference>
<dbReference type="Gene3D" id="1.10.1660.10">
    <property type="match status" value="1"/>
</dbReference>
<dbReference type="GO" id="GO:0003700">
    <property type="term" value="F:DNA-binding transcription factor activity"/>
    <property type="evidence" value="ECO:0007669"/>
    <property type="project" value="InterPro"/>
</dbReference>
<dbReference type="Proteomes" id="UP000002218">
    <property type="component" value="Chromosome"/>
</dbReference>
<name>C8XHM5_NAKMY</name>
<dbReference type="CDD" id="cd00592">
    <property type="entry name" value="HTH_MerR-like"/>
    <property type="match status" value="1"/>
</dbReference>
<accession>C8XHM5</accession>
<sequence>MRIGELAALVGVSTRTVRHYHHVGVLPEPARAGNGYREYELADAVLLVRARRLTELGLTLEEVADVLADDRGRDLGEILAEVDADLARQEADLREQRRRVETLRSRLTDTPRDVADSIDEPGLLAYLDAVRRAGARGPALDRDRQLLSLIGGPDGTASTASTDGADLGALLAAIGDDPSAAARAAAIYARFDALAAGAAPAREVVEDLAADILAGVPPELIDRAAGAGPLAPAHLALMNQGLSPAQQAVVTAVIRRLSRPAG</sequence>
<dbReference type="GO" id="GO:0003677">
    <property type="term" value="F:DNA binding"/>
    <property type="evidence" value="ECO:0007669"/>
    <property type="project" value="UniProtKB-KW"/>
</dbReference>
<protein>
    <submittedName>
        <fullName evidence="4">Transcriptional regulator, MerR family</fullName>
    </submittedName>
</protein>
<evidence type="ECO:0000313" key="5">
    <source>
        <dbReference type="Proteomes" id="UP000002218"/>
    </source>
</evidence>
<dbReference type="AlphaFoldDB" id="C8XHM5"/>
<evidence type="ECO:0000313" key="4">
    <source>
        <dbReference type="EMBL" id="ACV80328.1"/>
    </source>
</evidence>
<dbReference type="OrthoDB" id="4569196at2"/>
<reference evidence="5" key="1">
    <citation type="submission" date="2009-09" db="EMBL/GenBank/DDBJ databases">
        <title>The complete genome of Nakamurella multipartita DSM 44233.</title>
        <authorList>
            <consortium name="US DOE Joint Genome Institute (JGI-PGF)"/>
            <person name="Lucas S."/>
            <person name="Copeland A."/>
            <person name="Lapidus A."/>
            <person name="Glavina del Rio T."/>
            <person name="Dalin E."/>
            <person name="Tice H."/>
            <person name="Bruce D."/>
            <person name="Goodwin L."/>
            <person name="Pitluck S."/>
            <person name="Kyrpides N."/>
            <person name="Mavromatis K."/>
            <person name="Ivanova N."/>
            <person name="Ovchinnikova G."/>
            <person name="Sims D."/>
            <person name="Meincke L."/>
            <person name="Brettin T."/>
            <person name="Detter J.C."/>
            <person name="Han C."/>
            <person name="Larimer F."/>
            <person name="Land M."/>
            <person name="Hauser L."/>
            <person name="Markowitz V."/>
            <person name="Cheng J.-F."/>
            <person name="Hugenholtz P."/>
            <person name="Woyke T."/>
            <person name="Wu D."/>
            <person name="Klenk H.-P."/>
            <person name="Eisen J.A."/>
        </authorList>
    </citation>
    <scope>NUCLEOTIDE SEQUENCE [LARGE SCALE GENOMIC DNA]</scope>
    <source>
        <strain evidence="5">ATCC 700099 / DSM 44233 / CIP 104796 / JCM 9543 / NBRC 105858 / Y-104</strain>
    </source>
</reference>
<evidence type="ECO:0000256" key="1">
    <source>
        <dbReference type="ARBA" id="ARBA00023125"/>
    </source>
</evidence>
<dbReference type="PANTHER" id="PTHR30204:SF93">
    <property type="entry name" value="HTH MERR-TYPE DOMAIN-CONTAINING PROTEIN"/>
    <property type="match status" value="1"/>
</dbReference>
<dbReference type="KEGG" id="nml:Namu_4036"/>
<proteinExistence type="predicted"/>
<gene>
    <name evidence="4" type="ordered locus">Namu_4036</name>
</gene>
<dbReference type="SMART" id="SM00422">
    <property type="entry name" value="HTH_MERR"/>
    <property type="match status" value="1"/>
</dbReference>
<dbReference type="PROSITE" id="PS50937">
    <property type="entry name" value="HTH_MERR_2"/>
    <property type="match status" value="1"/>
</dbReference>
<keyword evidence="2" id="KW-0175">Coiled coil</keyword>
<reference evidence="4 5" key="2">
    <citation type="journal article" date="2010" name="Stand. Genomic Sci.">
        <title>Complete genome sequence of Nakamurella multipartita type strain (Y-104).</title>
        <authorList>
            <person name="Tice H."/>
            <person name="Mayilraj S."/>
            <person name="Sims D."/>
            <person name="Lapidus A."/>
            <person name="Nolan M."/>
            <person name="Lucas S."/>
            <person name="Glavina Del Rio T."/>
            <person name="Copeland A."/>
            <person name="Cheng J.F."/>
            <person name="Meincke L."/>
            <person name="Bruce D."/>
            <person name="Goodwin L."/>
            <person name="Pitluck S."/>
            <person name="Ivanova N."/>
            <person name="Mavromatis K."/>
            <person name="Ovchinnikova G."/>
            <person name="Pati A."/>
            <person name="Chen A."/>
            <person name="Palaniappan K."/>
            <person name="Land M."/>
            <person name="Hauser L."/>
            <person name="Chang Y.J."/>
            <person name="Jeffries C.D."/>
            <person name="Detter J.C."/>
            <person name="Brettin T."/>
            <person name="Rohde M."/>
            <person name="Goker M."/>
            <person name="Bristow J."/>
            <person name="Eisen J.A."/>
            <person name="Markowitz V."/>
            <person name="Hugenholtz P."/>
            <person name="Kyrpides N.C."/>
            <person name="Klenk H.P."/>
            <person name="Chen F."/>
        </authorList>
    </citation>
    <scope>NUCLEOTIDE SEQUENCE [LARGE SCALE GENOMIC DNA]</scope>
    <source>
        <strain evidence="5">ATCC 700099 / DSM 44233 / CIP 104796 / JCM 9543 / NBRC 105858 / Y-104</strain>
    </source>
</reference>
<dbReference type="InterPro" id="IPR000551">
    <property type="entry name" value="MerR-type_HTH_dom"/>
</dbReference>
<organism evidence="4 5">
    <name type="scientific">Nakamurella multipartita (strain ATCC 700099 / DSM 44233 / CIP 104796 / JCM 9543 / NBRC 105858 / Y-104)</name>
    <name type="common">Microsphaera multipartita</name>
    <dbReference type="NCBI Taxonomy" id="479431"/>
    <lineage>
        <taxon>Bacteria</taxon>
        <taxon>Bacillati</taxon>
        <taxon>Actinomycetota</taxon>
        <taxon>Actinomycetes</taxon>
        <taxon>Nakamurellales</taxon>
        <taxon>Nakamurellaceae</taxon>
        <taxon>Nakamurella</taxon>
    </lineage>
</organism>
<feature type="coiled-coil region" evidence="2">
    <location>
        <begin position="79"/>
        <end position="106"/>
    </location>
</feature>
<dbReference type="PANTHER" id="PTHR30204">
    <property type="entry name" value="REDOX-CYCLING DRUG-SENSING TRANSCRIPTIONAL ACTIVATOR SOXR"/>
    <property type="match status" value="1"/>
</dbReference>
<dbReference type="EMBL" id="CP001737">
    <property type="protein sequence ID" value="ACV80328.1"/>
    <property type="molecule type" value="Genomic_DNA"/>
</dbReference>
<evidence type="ECO:0000256" key="2">
    <source>
        <dbReference type="SAM" id="Coils"/>
    </source>
</evidence>